<dbReference type="InterPro" id="IPR027417">
    <property type="entry name" value="P-loop_NTPase"/>
</dbReference>
<dbReference type="GO" id="GO:0005524">
    <property type="term" value="F:ATP binding"/>
    <property type="evidence" value="ECO:0007669"/>
    <property type="project" value="UniProtKB-KW"/>
</dbReference>
<dbReference type="GO" id="GO:0016887">
    <property type="term" value="F:ATP hydrolysis activity"/>
    <property type="evidence" value="ECO:0007669"/>
    <property type="project" value="InterPro"/>
</dbReference>
<dbReference type="InterPro" id="IPR003593">
    <property type="entry name" value="AAA+_ATPase"/>
</dbReference>
<dbReference type="SMART" id="SM00382">
    <property type="entry name" value="AAA"/>
    <property type="match status" value="1"/>
</dbReference>
<dbReference type="InterPro" id="IPR017871">
    <property type="entry name" value="ABC_transporter-like_CS"/>
</dbReference>
<evidence type="ECO:0000256" key="3">
    <source>
        <dbReference type="ARBA" id="ARBA00022741"/>
    </source>
</evidence>
<dbReference type="GO" id="GO:0046677">
    <property type="term" value="P:response to antibiotic"/>
    <property type="evidence" value="ECO:0007669"/>
    <property type="project" value="UniProtKB-KW"/>
</dbReference>
<keyword evidence="2" id="KW-0813">Transport</keyword>
<reference evidence="9" key="1">
    <citation type="submission" date="2016-10" db="EMBL/GenBank/DDBJ databases">
        <authorList>
            <person name="Varghese N."/>
            <person name="Submissions S."/>
        </authorList>
    </citation>
    <scope>NUCLEOTIDE SEQUENCE [LARGE SCALE GENOMIC DNA]</scope>
    <source>
        <strain evidence="9">DSM 45460</strain>
    </source>
</reference>
<proteinExistence type="predicted"/>
<dbReference type="Proteomes" id="UP000199213">
    <property type="component" value="Unassembled WGS sequence"/>
</dbReference>
<dbReference type="RefSeq" id="WP_092625362.1">
    <property type="nucleotide sequence ID" value="NZ_FNFM01000001.1"/>
</dbReference>
<feature type="domain" description="ABC transporter" evidence="7">
    <location>
        <begin position="6"/>
        <end position="229"/>
    </location>
</feature>
<protein>
    <submittedName>
        <fullName evidence="8">ABC-2 type transport system ATP-binding protein</fullName>
    </submittedName>
</protein>
<feature type="region of interest" description="Disordered" evidence="6">
    <location>
        <begin position="65"/>
        <end position="87"/>
    </location>
</feature>
<keyword evidence="5" id="KW-0046">Antibiotic resistance</keyword>
<keyword evidence="4 8" id="KW-0067">ATP-binding</keyword>
<dbReference type="PROSITE" id="PS00211">
    <property type="entry name" value="ABC_TRANSPORTER_1"/>
    <property type="match status" value="1"/>
</dbReference>
<dbReference type="PANTHER" id="PTHR42711:SF17">
    <property type="entry name" value="ABC TRANSPORTER ATP-BINDING PROTEIN"/>
    <property type="match status" value="1"/>
</dbReference>
<dbReference type="SUPFAM" id="SSF52540">
    <property type="entry name" value="P-loop containing nucleoside triphosphate hydrolases"/>
    <property type="match status" value="1"/>
</dbReference>
<accession>A0A1G8VL72</accession>
<evidence type="ECO:0000256" key="6">
    <source>
        <dbReference type="SAM" id="MobiDB-lite"/>
    </source>
</evidence>
<dbReference type="OrthoDB" id="9804819at2"/>
<keyword evidence="3" id="KW-0547">Nucleotide-binding</keyword>
<dbReference type="Gene3D" id="3.40.50.300">
    <property type="entry name" value="P-loop containing nucleotide triphosphate hydrolases"/>
    <property type="match status" value="1"/>
</dbReference>
<dbReference type="PROSITE" id="PS50893">
    <property type="entry name" value="ABC_TRANSPORTER_2"/>
    <property type="match status" value="1"/>
</dbReference>
<evidence type="ECO:0000259" key="7">
    <source>
        <dbReference type="PROSITE" id="PS50893"/>
    </source>
</evidence>
<keyword evidence="9" id="KW-1185">Reference proteome</keyword>
<dbReference type="InterPro" id="IPR003439">
    <property type="entry name" value="ABC_transporter-like_ATP-bd"/>
</dbReference>
<evidence type="ECO:0000313" key="9">
    <source>
        <dbReference type="Proteomes" id="UP000199213"/>
    </source>
</evidence>
<dbReference type="GO" id="GO:0005886">
    <property type="term" value="C:plasma membrane"/>
    <property type="evidence" value="ECO:0007669"/>
    <property type="project" value="UniProtKB-SubCell"/>
</dbReference>
<evidence type="ECO:0000256" key="1">
    <source>
        <dbReference type="ARBA" id="ARBA00004202"/>
    </source>
</evidence>
<name>A0A1G8VL72_ACTMZ</name>
<gene>
    <name evidence="8" type="ORF">SAMN04487820_101165</name>
</gene>
<dbReference type="InterPro" id="IPR050763">
    <property type="entry name" value="ABC_transporter_ATP-binding"/>
</dbReference>
<evidence type="ECO:0000313" key="8">
    <source>
        <dbReference type="EMBL" id="SDJ66831.1"/>
    </source>
</evidence>
<organism evidence="8 9">
    <name type="scientific">Actinopolyspora mzabensis</name>
    <dbReference type="NCBI Taxonomy" id="995066"/>
    <lineage>
        <taxon>Bacteria</taxon>
        <taxon>Bacillati</taxon>
        <taxon>Actinomycetota</taxon>
        <taxon>Actinomycetes</taxon>
        <taxon>Actinopolysporales</taxon>
        <taxon>Actinopolysporaceae</taxon>
        <taxon>Actinopolyspora</taxon>
    </lineage>
</organism>
<evidence type="ECO:0000256" key="4">
    <source>
        <dbReference type="ARBA" id="ARBA00022840"/>
    </source>
</evidence>
<dbReference type="EMBL" id="FNFM01000001">
    <property type="protein sequence ID" value="SDJ66831.1"/>
    <property type="molecule type" value="Genomic_DNA"/>
</dbReference>
<dbReference type="AlphaFoldDB" id="A0A1G8VL72"/>
<evidence type="ECO:0000256" key="5">
    <source>
        <dbReference type="ARBA" id="ARBA00023251"/>
    </source>
</evidence>
<dbReference type="PANTHER" id="PTHR42711">
    <property type="entry name" value="ABC TRANSPORTER ATP-BINDING PROTEIN"/>
    <property type="match status" value="1"/>
</dbReference>
<sequence>MTRYQARAIGVSRRFGSLHALDNVDLDIAPGELLGLLGPNGAGKSTLLSLLTGLRSPGAGRVELFGGDPRQPRNRERLGTTPQETGLPDTLRVGEIVEFVAEHYPKPLPVGELLEQFGLSELARRQAGSLSGGQQRRLSVALAFAGDPALVVLDEPTTGLDVAARNSLWDALRHHQQRGTTLLLTSHYLAEIEALAERIVVMDRGRVLADGPQREIKSRVHTRTVTVRGTNLPELPGVVRSELDDGAHRLFTRDSDQLVRDLVRSGADFEDLSVTGASLEEAFTALTAEANPIDEHAGGRA</sequence>
<evidence type="ECO:0000256" key="2">
    <source>
        <dbReference type="ARBA" id="ARBA00022448"/>
    </source>
</evidence>
<comment type="subcellular location">
    <subcellularLocation>
        <location evidence="1">Cell membrane</location>
        <topology evidence="1">Peripheral membrane protein</topology>
    </subcellularLocation>
</comment>
<dbReference type="Pfam" id="PF00005">
    <property type="entry name" value="ABC_tran"/>
    <property type="match status" value="1"/>
</dbReference>